<dbReference type="Pfam" id="PF00669">
    <property type="entry name" value="Flagellin_N"/>
    <property type="match status" value="1"/>
</dbReference>
<dbReference type="Gene3D" id="1.20.1330.10">
    <property type="entry name" value="f41 fragment of flagellin, N-terminal domain"/>
    <property type="match status" value="2"/>
</dbReference>
<keyword evidence="4" id="KW-0975">Bacterial flagellum</keyword>
<sequence>MRISSSQYFNMNVASMSDQQSALASMYQQISSGKRIQTASDDPLGAAQAVQLTMKSGALAQYSTNQTTALSSLQQEDSTLSNVSNVLQSIQTQIVHAGDGSLTDADRTSVANTIQGLRDQLFSLANTTDSGGNYIFSGLKGGTAPYTNDPSGVGTQYSGDYGQRTVQISEGRSIPVGDTGVSIFGSVSPTESTPVSSAGANKGTGTISAVSVTDTSNAGNASAYTIKFSVSATDGSTTYSVTSNPADSSLPTNVAYTGKTDVTLGGQKVTIDGAPADGDTFSVQPAATDNNDIFATLDSLVSALKQTTGSPGAQAALSNSLTTMGTKVNNTFNNVLSAQTVVGGREQEVQSTQTAMQTSQTQTASDLANLTSIDLVSSISQYELTQNSLQAAQMAFSQIQKMSLFDYIGN</sequence>
<accession>A0A158DH80</accession>
<keyword evidence="6" id="KW-0966">Cell projection</keyword>
<keyword evidence="6" id="KW-0969">Cilium</keyword>
<evidence type="ECO:0000256" key="4">
    <source>
        <dbReference type="ARBA" id="ARBA00023143"/>
    </source>
</evidence>
<evidence type="ECO:0000256" key="1">
    <source>
        <dbReference type="ARBA" id="ARBA00004365"/>
    </source>
</evidence>
<comment type="subcellular location">
    <subcellularLocation>
        <location evidence="1">Bacterial flagellum</location>
    </subcellularLocation>
    <subcellularLocation>
        <location evidence="2">Secreted</location>
    </subcellularLocation>
</comment>
<keyword evidence="7" id="KW-1185">Reference proteome</keyword>
<reference evidence="6" key="1">
    <citation type="submission" date="2016-01" db="EMBL/GenBank/DDBJ databases">
        <authorList>
            <person name="Peeters C."/>
        </authorList>
    </citation>
    <scope>NUCLEOTIDE SEQUENCE [LARGE SCALE GENOMIC DNA]</scope>
    <source>
        <strain evidence="6">LMG 29325</strain>
    </source>
</reference>
<comment type="similarity">
    <text evidence="3">Belongs to the bacterial flagellin family.</text>
</comment>
<dbReference type="NCBIfam" id="TIGR02550">
    <property type="entry name" value="flagell_flgL"/>
    <property type="match status" value="1"/>
</dbReference>
<gene>
    <name evidence="6" type="ORF">AWB82_06764</name>
</gene>
<evidence type="ECO:0000256" key="2">
    <source>
        <dbReference type="ARBA" id="ARBA00004613"/>
    </source>
</evidence>
<dbReference type="SUPFAM" id="SSF64518">
    <property type="entry name" value="Phase 1 flagellin"/>
    <property type="match status" value="1"/>
</dbReference>
<keyword evidence="6" id="KW-0282">Flagellum</keyword>
<dbReference type="PANTHER" id="PTHR42792">
    <property type="entry name" value="FLAGELLIN"/>
    <property type="match status" value="1"/>
</dbReference>
<dbReference type="GO" id="GO:0009424">
    <property type="term" value="C:bacterial-type flagellum hook"/>
    <property type="evidence" value="ECO:0007669"/>
    <property type="project" value="InterPro"/>
</dbReference>
<dbReference type="EMBL" id="FCOJ02000088">
    <property type="protein sequence ID" value="SAK93991.1"/>
    <property type="molecule type" value="Genomic_DNA"/>
</dbReference>
<dbReference type="PANTHER" id="PTHR42792:SF1">
    <property type="entry name" value="FLAGELLAR HOOK-ASSOCIATED PROTEIN 3"/>
    <property type="match status" value="1"/>
</dbReference>
<dbReference type="OrthoDB" id="9768249at2"/>
<protein>
    <submittedName>
        <fullName evidence="6">Flagellar hook-associated protein FlgL</fullName>
    </submittedName>
</protein>
<dbReference type="GO" id="GO:0005198">
    <property type="term" value="F:structural molecule activity"/>
    <property type="evidence" value="ECO:0007669"/>
    <property type="project" value="InterPro"/>
</dbReference>
<name>A0A158DH80_9BURK</name>
<feature type="domain" description="Flagellin N-terminal" evidence="5">
    <location>
        <begin position="10"/>
        <end position="138"/>
    </location>
</feature>
<comment type="caution">
    <text evidence="6">The sequence shown here is derived from an EMBL/GenBank/DDBJ whole genome shotgun (WGS) entry which is preliminary data.</text>
</comment>
<evidence type="ECO:0000259" key="5">
    <source>
        <dbReference type="Pfam" id="PF00669"/>
    </source>
</evidence>
<dbReference type="InterPro" id="IPR013384">
    <property type="entry name" value="Flagell_FlgL"/>
</dbReference>
<proteinExistence type="inferred from homology"/>
<organism evidence="6 7">
    <name type="scientific">Caballeronia glebae</name>
    <dbReference type="NCBI Taxonomy" id="1777143"/>
    <lineage>
        <taxon>Bacteria</taxon>
        <taxon>Pseudomonadati</taxon>
        <taxon>Pseudomonadota</taxon>
        <taxon>Betaproteobacteria</taxon>
        <taxon>Burkholderiales</taxon>
        <taxon>Burkholderiaceae</taxon>
        <taxon>Caballeronia</taxon>
    </lineage>
</organism>
<evidence type="ECO:0000256" key="3">
    <source>
        <dbReference type="ARBA" id="ARBA00005709"/>
    </source>
</evidence>
<dbReference type="Proteomes" id="UP000054596">
    <property type="component" value="Unassembled WGS sequence"/>
</dbReference>
<dbReference type="STRING" id="1777143.AWB82_06764"/>
<dbReference type="InterPro" id="IPR001492">
    <property type="entry name" value="Flagellin"/>
</dbReference>
<dbReference type="RefSeq" id="WP_086973659.1">
    <property type="nucleotide sequence ID" value="NZ_FCOJ02000088.1"/>
</dbReference>
<dbReference type="PRINTS" id="PR00207">
    <property type="entry name" value="FLAGELLIN"/>
</dbReference>
<evidence type="ECO:0000313" key="6">
    <source>
        <dbReference type="EMBL" id="SAK93991.1"/>
    </source>
</evidence>
<dbReference type="GO" id="GO:0071973">
    <property type="term" value="P:bacterial-type flagellum-dependent cell motility"/>
    <property type="evidence" value="ECO:0007669"/>
    <property type="project" value="InterPro"/>
</dbReference>
<dbReference type="AlphaFoldDB" id="A0A158DH80"/>
<dbReference type="GO" id="GO:0005576">
    <property type="term" value="C:extracellular region"/>
    <property type="evidence" value="ECO:0007669"/>
    <property type="project" value="UniProtKB-SubCell"/>
</dbReference>
<dbReference type="InterPro" id="IPR001029">
    <property type="entry name" value="Flagellin_N"/>
</dbReference>
<evidence type="ECO:0000313" key="7">
    <source>
        <dbReference type="Proteomes" id="UP000054596"/>
    </source>
</evidence>